<dbReference type="AlphaFoldDB" id="D2V6M9"/>
<dbReference type="GeneID" id="8861660"/>
<dbReference type="Pfam" id="PF07714">
    <property type="entry name" value="PK_Tyr_Ser-Thr"/>
    <property type="match status" value="1"/>
</dbReference>
<dbReference type="GO" id="GO:0007165">
    <property type="term" value="P:signal transduction"/>
    <property type="evidence" value="ECO:0007669"/>
    <property type="project" value="TreeGrafter"/>
</dbReference>
<dbReference type="InterPro" id="IPR011009">
    <property type="entry name" value="Kinase-like_dom_sf"/>
</dbReference>
<dbReference type="Gene3D" id="3.30.200.20">
    <property type="entry name" value="Phosphorylase Kinase, domain 1"/>
    <property type="match status" value="1"/>
</dbReference>
<dbReference type="PIRSF" id="PIRSF000654">
    <property type="entry name" value="Integrin-linked_kinase"/>
    <property type="match status" value="1"/>
</dbReference>
<dbReference type="GO" id="GO:0005737">
    <property type="term" value="C:cytoplasm"/>
    <property type="evidence" value="ECO:0007669"/>
    <property type="project" value="TreeGrafter"/>
</dbReference>
<proteinExistence type="predicted"/>
<dbReference type="STRING" id="5762.D2V6M9"/>
<dbReference type="InParanoid" id="D2V6M9"/>
<dbReference type="InterPro" id="IPR050167">
    <property type="entry name" value="Ser_Thr_protein_kinase"/>
</dbReference>
<dbReference type="InterPro" id="IPR008271">
    <property type="entry name" value="Ser/Thr_kinase_AS"/>
</dbReference>
<dbReference type="EMBL" id="GG738854">
    <property type="protein sequence ID" value="EFC47606.1"/>
    <property type="molecule type" value="Genomic_DNA"/>
</dbReference>
<dbReference type="Gene3D" id="1.10.510.10">
    <property type="entry name" value="Transferase(Phosphotransferase) domain 1"/>
    <property type="match status" value="1"/>
</dbReference>
<dbReference type="OrthoDB" id="4062651at2759"/>
<dbReference type="Proteomes" id="UP000006671">
    <property type="component" value="Unassembled WGS sequence"/>
</dbReference>
<feature type="domain" description="Protein kinase" evidence="1">
    <location>
        <begin position="7"/>
        <end position="290"/>
    </location>
</feature>
<dbReference type="OMA" id="AVHICQY"/>
<dbReference type="VEuPathDB" id="AmoebaDB:NAEGRDRAFT_78806"/>
<name>D2V6M9_NAEGR</name>
<dbReference type="InterPro" id="IPR000719">
    <property type="entry name" value="Prot_kinase_dom"/>
</dbReference>
<reference evidence="2 3" key="1">
    <citation type="journal article" date="2010" name="Cell">
        <title>The genome of Naegleria gruberi illuminates early eukaryotic versatility.</title>
        <authorList>
            <person name="Fritz-Laylin L.K."/>
            <person name="Prochnik S.E."/>
            <person name="Ginger M.L."/>
            <person name="Dacks J.B."/>
            <person name="Carpenter M.L."/>
            <person name="Field M.C."/>
            <person name="Kuo A."/>
            <person name="Paredez A."/>
            <person name="Chapman J."/>
            <person name="Pham J."/>
            <person name="Shu S."/>
            <person name="Neupane R."/>
            <person name="Cipriano M."/>
            <person name="Mancuso J."/>
            <person name="Tu H."/>
            <person name="Salamov A."/>
            <person name="Lindquist E."/>
            <person name="Shapiro H."/>
            <person name="Lucas S."/>
            <person name="Grigoriev I.V."/>
            <person name="Cande W.Z."/>
            <person name="Fulton C."/>
            <person name="Rokhsar D.S."/>
            <person name="Dawson S.C."/>
        </authorList>
    </citation>
    <scope>NUCLEOTIDE SEQUENCE [LARGE SCALE GENOMIC DNA]</scope>
    <source>
        <strain evidence="2 3">NEG-M</strain>
    </source>
</reference>
<keyword evidence="3" id="KW-1185">Reference proteome</keyword>
<dbReference type="PROSITE" id="PS50011">
    <property type="entry name" value="PROTEIN_KINASE_DOM"/>
    <property type="match status" value="1"/>
</dbReference>
<dbReference type="eggNOG" id="KOG0192">
    <property type="taxonomic scope" value="Eukaryota"/>
</dbReference>
<protein>
    <submittedName>
        <fullName evidence="2">Predicted protein</fullName>
    </submittedName>
</protein>
<sequence length="296" mass="34249">MIKIEDLEFTERLSEGGFAIVFKGRFKGTEVAIKKMKLSDGYTEDQELFQKEVFLLKSLRHPNVLSFIGVCISTSGDLKHQFIITEFMENGSLDHYTKKLKGKFLIEQKLDILLDICRGMMYLHYKGILHRDLKPQNVLINRGGTAKIGDFGISRVADVQATMTGHCGTMEFIAPECLQEERYTEKCDVFSFAIMMYELLFECKPYENQDFNLFTIALKVINGLRPVVPFNTEDPKAFEKFTDTILTKHPKTYIASVVVDYISLMKVCWSALDTERPSFEEIFESIKEFRQRIEYQ</sequence>
<dbReference type="GO" id="GO:0005524">
    <property type="term" value="F:ATP binding"/>
    <property type="evidence" value="ECO:0007669"/>
    <property type="project" value="InterPro"/>
</dbReference>
<dbReference type="SMART" id="SM00220">
    <property type="entry name" value="S_TKc"/>
    <property type="match status" value="1"/>
</dbReference>
<gene>
    <name evidence="2" type="ORF">NAEGRDRAFT_78806</name>
</gene>
<organism evidence="3">
    <name type="scientific">Naegleria gruberi</name>
    <name type="common">Amoeba</name>
    <dbReference type="NCBI Taxonomy" id="5762"/>
    <lineage>
        <taxon>Eukaryota</taxon>
        <taxon>Discoba</taxon>
        <taxon>Heterolobosea</taxon>
        <taxon>Tetramitia</taxon>
        <taxon>Eutetramitia</taxon>
        <taxon>Vahlkampfiidae</taxon>
        <taxon>Naegleria</taxon>
    </lineage>
</organism>
<dbReference type="GO" id="GO:0004672">
    <property type="term" value="F:protein kinase activity"/>
    <property type="evidence" value="ECO:0007669"/>
    <property type="project" value="InterPro"/>
</dbReference>
<dbReference type="CDD" id="cd13999">
    <property type="entry name" value="STKc_MAP3K-like"/>
    <property type="match status" value="1"/>
</dbReference>
<dbReference type="PROSITE" id="PS00108">
    <property type="entry name" value="PROTEIN_KINASE_ST"/>
    <property type="match status" value="1"/>
</dbReference>
<dbReference type="SUPFAM" id="SSF56112">
    <property type="entry name" value="Protein kinase-like (PK-like)"/>
    <property type="match status" value="1"/>
</dbReference>
<dbReference type="PANTHER" id="PTHR23257">
    <property type="entry name" value="SERINE-THREONINE PROTEIN KINASE"/>
    <property type="match status" value="1"/>
</dbReference>
<dbReference type="RefSeq" id="XP_002680350.1">
    <property type="nucleotide sequence ID" value="XM_002680304.1"/>
</dbReference>
<accession>D2V6M9</accession>
<dbReference type="KEGG" id="ngr:NAEGRDRAFT_78806"/>
<evidence type="ECO:0000259" key="1">
    <source>
        <dbReference type="PROSITE" id="PS50011"/>
    </source>
</evidence>
<evidence type="ECO:0000313" key="2">
    <source>
        <dbReference type="EMBL" id="EFC47606.1"/>
    </source>
</evidence>
<evidence type="ECO:0000313" key="3">
    <source>
        <dbReference type="Proteomes" id="UP000006671"/>
    </source>
</evidence>
<dbReference type="InterPro" id="IPR001245">
    <property type="entry name" value="Ser-Thr/Tyr_kinase_cat_dom"/>
</dbReference>